<protein>
    <submittedName>
        <fullName evidence="1">Uncharacterized protein</fullName>
    </submittedName>
</protein>
<name>A0A162JAJ1_9FUSO</name>
<evidence type="ECO:0000313" key="2">
    <source>
        <dbReference type="Proteomes" id="UP000075816"/>
    </source>
</evidence>
<organism evidence="1 2">
    <name type="scientific">Fusobacterium necrophorum subsp. funduliforme</name>
    <dbReference type="NCBI Taxonomy" id="143387"/>
    <lineage>
        <taxon>Bacteria</taxon>
        <taxon>Fusobacteriati</taxon>
        <taxon>Fusobacteriota</taxon>
        <taxon>Fusobacteriia</taxon>
        <taxon>Fusobacteriales</taxon>
        <taxon>Fusobacteriaceae</taxon>
        <taxon>Fusobacterium</taxon>
    </lineage>
</organism>
<gene>
    <name evidence="1" type="ORF">A2J07_01510</name>
</gene>
<dbReference type="eggNOG" id="ENOG502Z9JR">
    <property type="taxonomic scope" value="Bacteria"/>
</dbReference>
<accession>A0A162JAJ1</accession>
<dbReference type="KEGG" id="fnf:BSQ88_04590"/>
<dbReference type="EMBL" id="LVEA01000001">
    <property type="protein sequence ID" value="KYL05439.1"/>
    <property type="molecule type" value="Genomic_DNA"/>
</dbReference>
<evidence type="ECO:0000313" key="1">
    <source>
        <dbReference type="EMBL" id="KYL05439.1"/>
    </source>
</evidence>
<reference evidence="1 2" key="1">
    <citation type="submission" date="2016-03" db="EMBL/GenBank/DDBJ databases">
        <title>Comparative genomics of human isolates of Fusobacterium necrophorum.</title>
        <authorList>
            <person name="Jensen A."/>
            <person name="Bank S."/>
            <person name="Andersen P.S."/>
            <person name="Kristensen L.H."/>
            <person name="Prag J."/>
        </authorList>
    </citation>
    <scope>NUCLEOTIDE SEQUENCE [LARGE SCALE GENOMIC DNA]</scope>
    <source>
        <strain evidence="1 2">LS_1264</strain>
    </source>
</reference>
<dbReference type="AlphaFoldDB" id="A0A162JAJ1"/>
<proteinExistence type="predicted"/>
<comment type="caution">
    <text evidence="1">The sequence shown here is derived from an EMBL/GenBank/DDBJ whole genome shotgun (WGS) entry which is preliminary data.</text>
</comment>
<sequence>MAENLFAYTAVNSGYSQGTAGAIYGERNAAASALTAVKNKISIPPLNGDPAFFNFFDRNNSRLVLRQYNYSTTDLKENRIIDPQGNWAAPLHSQKWTGVANLHGVASKGKWLFGTGYDLAKISVINMDNQYKQEHEYAFPADFPDFRHPYSNATYHGEALTVGTDGYLYALFYVNQGSGYQNYYNSIVARFSVSSTSGKLTFRDYVTVGKNSFTLDLYDNKLYVCSLGGMQNAGSGNADTNLCIINLKKFNQNGVTTVQIANPTQKGDFRDISIVNENHVYIFLGHYTAGFSGFTASVYHTSLSNITSPATWTEIISLNASGYLWGIYADGSRLWFIQGTPIAIYNGTPSTAVSADKTFHILDMSDYDGGHLNSACFIAPSLPMLFGVRMSVSSKSLASHIRLAKEARELAEKLEKKE</sequence>
<dbReference type="Proteomes" id="UP000075816">
    <property type="component" value="Unassembled WGS sequence"/>
</dbReference>
<dbReference type="RefSeq" id="WP_005959296.1">
    <property type="nucleotide sequence ID" value="NZ_CAXOUM010000026.1"/>
</dbReference>